<sequence>MHALIAGGGLGGLATAAALAQRGWDVTVYERQTELRAAGSGIYVWENGLRVLEAIGAYEDATRGAFHGSHFEQRDNHNQIIESAPIAEGRRLLTVPRRQLLGALRDAALRAGVKVVTSTEILGASAHAQLHLGNGLTVQGDLAVGVDGVWSRVRQSLGLELMHEQLREGALRTVIRGGPEDIPESGRGKYIECWNGNRRFLVTPIDDKQIYLALTCPGTDERGRQTVVDKEYWCEAFPHWKHLIERIGTDVSWGLYSVTKCSSWSAGRTAILGDAAHAQPPNLGQGGGMAMQNGLALAHALQDVKDARDIPAALQDWEAKERPIVENCQYWSCMYGEVAFLPDEVRTRVIRSAMSDPWVASTVFSAANHIPTGTEHR</sequence>
<dbReference type="Proteomes" id="UP000216885">
    <property type="component" value="Unassembled WGS sequence"/>
</dbReference>
<dbReference type="InterPro" id="IPR050493">
    <property type="entry name" value="FAD-dep_Monooxygenase_BioMet"/>
</dbReference>
<dbReference type="PANTHER" id="PTHR13789">
    <property type="entry name" value="MONOOXYGENASE"/>
    <property type="match status" value="1"/>
</dbReference>
<keyword evidence="2 4" id="KW-0503">Monooxygenase</keyword>
<dbReference type="Gene3D" id="3.30.9.10">
    <property type="entry name" value="D-Amino Acid Oxidase, subunit A, domain 2"/>
    <property type="match status" value="1"/>
</dbReference>
<keyword evidence="1" id="KW-0560">Oxidoreductase</keyword>
<evidence type="ECO:0000313" key="5">
    <source>
        <dbReference type="Proteomes" id="UP000216885"/>
    </source>
</evidence>
<dbReference type="Pfam" id="PF01494">
    <property type="entry name" value="FAD_binding_3"/>
    <property type="match status" value="1"/>
</dbReference>
<dbReference type="EMBL" id="NEVQ01000020">
    <property type="protein sequence ID" value="OZI52989.1"/>
    <property type="molecule type" value="Genomic_DNA"/>
</dbReference>
<dbReference type="GO" id="GO:0004497">
    <property type="term" value="F:monooxygenase activity"/>
    <property type="evidence" value="ECO:0007669"/>
    <property type="project" value="UniProtKB-KW"/>
</dbReference>
<accession>A0A261TTM7</accession>
<comment type="caution">
    <text evidence="4">The sequence shown here is derived from an EMBL/GenBank/DDBJ whole genome shotgun (WGS) entry which is preliminary data.</text>
</comment>
<organism evidence="4 5">
    <name type="scientific">Bordetella genomosp. 4</name>
    <dbReference type="NCBI Taxonomy" id="463044"/>
    <lineage>
        <taxon>Bacteria</taxon>
        <taxon>Pseudomonadati</taxon>
        <taxon>Pseudomonadota</taxon>
        <taxon>Betaproteobacteria</taxon>
        <taxon>Burkholderiales</taxon>
        <taxon>Alcaligenaceae</taxon>
        <taxon>Bordetella</taxon>
    </lineage>
</organism>
<reference evidence="4 5" key="1">
    <citation type="submission" date="2017-05" db="EMBL/GenBank/DDBJ databases">
        <title>Complete and WGS of Bordetella genogroups.</title>
        <authorList>
            <person name="Spilker T."/>
            <person name="LiPuma J."/>
        </authorList>
    </citation>
    <scope>NUCLEOTIDE SEQUENCE [LARGE SCALE GENOMIC DNA]</scope>
    <source>
        <strain evidence="4 5">AU9919</strain>
    </source>
</reference>
<evidence type="ECO:0000259" key="3">
    <source>
        <dbReference type="Pfam" id="PF01494"/>
    </source>
</evidence>
<evidence type="ECO:0000256" key="2">
    <source>
        <dbReference type="ARBA" id="ARBA00023033"/>
    </source>
</evidence>
<proteinExistence type="predicted"/>
<evidence type="ECO:0000256" key="1">
    <source>
        <dbReference type="ARBA" id="ARBA00023002"/>
    </source>
</evidence>
<dbReference type="InterPro" id="IPR036188">
    <property type="entry name" value="FAD/NAD-bd_sf"/>
</dbReference>
<dbReference type="PANTHER" id="PTHR13789:SF309">
    <property type="entry name" value="PUTATIVE (AFU_ORTHOLOGUE AFUA_6G14510)-RELATED"/>
    <property type="match status" value="1"/>
</dbReference>
<dbReference type="AlphaFoldDB" id="A0A261TTM7"/>
<dbReference type="PRINTS" id="PR00420">
    <property type="entry name" value="RNGMNOXGNASE"/>
</dbReference>
<dbReference type="InterPro" id="IPR002938">
    <property type="entry name" value="FAD-bd"/>
</dbReference>
<keyword evidence="5" id="KW-1185">Reference proteome</keyword>
<protein>
    <submittedName>
        <fullName evidence="4">Monooxygenase</fullName>
    </submittedName>
</protein>
<name>A0A261TTM7_9BORD</name>
<dbReference type="GO" id="GO:0071949">
    <property type="term" value="F:FAD binding"/>
    <property type="evidence" value="ECO:0007669"/>
    <property type="project" value="InterPro"/>
</dbReference>
<feature type="domain" description="FAD-binding" evidence="3">
    <location>
        <begin position="3"/>
        <end position="327"/>
    </location>
</feature>
<dbReference type="Gene3D" id="3.50.50.60">
    <property type="entry name" value="FAD/NAD(P)-binding domain"/>
    <property type="match status" value="1"/>
</dbReference>
<evidence type="ECO:0000313" key="4">
    <source>
        <dbReference type="EMBL" id="OZI52989.1"/>
    </source>
</evidence>
<dbReference type="SUPFAM" id="SSF51905">
    <property type="entry name" value="FAD/NAD(P)-binding domain"/>
    <property type="match status" value="1"/>
</dbReference>
<gene>
    <name evidence="4" type="ORF">CAL20_19660</name>
</gene>